<dbReference type="SUPFAM" id="SSF48403">
    <property type="entry name" value="Ankyrin repeat"/>
    <property type="match status" value="1"/>
</dbReference>
<evidence type="ECO:0000256" key="2">
    <source>
        <dbReference type="ARBA" id="ARBA00023043"/>
    </source>
</evidence>
<evidence type="ECO:0000313" key="5">
    <source>
        <dbReference type="EMBL" id="KAK4112958.1"/>
    </source>
</evidence>
<dbReference type="InterPro" id="IPR036770">
    <property type="entry name" value="Ankyrin_rpt-contain_sf"/>
</dbReference>
<keyword evidence="2 3" id="KW-0040">ANK repeat</keyword>
<dbReference type="Pfam" id="PF12796">
    <property type="entry name" value="Ank_2"/>
    <property type="match status" value="2"/>
</dbReference>
<feature type="repeat" description="ANK" evidence="3">
    <location>
        <begin position="239"/>
        <end position="274"/>
    </location>
</feature>
<sequence length="358" mass="38548">MAASPWSERQDAEAFLQAYACDNPFGDSILHLAVRKSDIELVGYLLESNFPVDTRNDDGKTPLHVAAELGSPGSVELGALLVGSGADILARQQVPSLNDADSDSEAGDDIDSVASGDDASAVTGNKIVKDQENLKQPHPLQVALDRTDEEMAEMLIKNALPAEMDPMQEYDVLRLMAKAYVKRQEKVLEAFREAGWGVNRMHSRLGRPFLHYVCEEAEDIGPVERLIKAGASAKEKDLGGATVLHIAAQRGACSDGSVVKYLIDAGAQVDATDRVWNGSPLMAAIQGQKIANVRVLLEAGADVNHVMRRNEMRRTLLHLAAQDGIPELIQLLLDRGGNPNALDEAGATTAHFAIISKS</sequence>
<feature type="repeat" description="ANK" evidence="3">
    <location>
        <begin position="276"/>
        <end position="308"/>
    </location>
</feature>
<dbReference type="GeneID" id="89939140"/>
<dbReference type="PRINTS" id="PR01415">
    <property type="entry name" value="ANKYRIN"/>
</dbReference>
<dbReference type="Gene3D" id="1.25.40.20">
    <property type="entry name" value="Ankyrin repeat-containing domain"/>
    <property type="match status" value="3"/>
</dbReference>
<organism evidence="5 6">
    <name type="scientific">Canariomyces notabilis</name>
    <dbReference type="NCBI Taxonomy" id="2074819"/>
    <lineage>
        <taxon>Eukaryota</taxon>
        <taxon>Fungi</taxon>
        <taxon>Dikarya</taxon>
        <taxon>Ascomycota</taxon>
        <taxon>Pezizomycotina</taxon>
        <taxon>Sordariomycetes</taxon>
        <taxon>Sordariomycetidae</taxon>
        <taxon>Sordariales</taxon>
        <taxon>Chaetomiaceae</taxon>
        <taxon>Canariomyces</taxon>
    </lineage>
</organism>
<dbReference type="PROSITE" id="PS50088">
    <property type="entry name" value="ANK_REPEAT"/>
    <property type="match status" value="5"/>
</dbReference>
<comment type="caution">
    <text evidence="5">The sequence shown here is derived from an EMBL/GenBank/DDBJ whole genome shotgun (WGS) entry which is preliminary data.</text>
</comment>
<evidence type="ECO:0000256" key="3">
    <source>
        <dbReference type="PROSITE-ProRule" id="PRU00023"/>
    </source>
</evidence>
<dbReference type="PANTHER" id="PTHR24126:SF14">
    <property type="entry name" value="ANK_REP_REGION DOMAIN-CONTAINING PROTEIN"/>
    <property type="match status" value="1"/>
</dbReference>
<evidence type="ECO:0000313" key="6">
    <source>
        <dbReference type="Proteomes" id="UP001302812"/>
    </source>
</evidence>
<dbReference type="RefSeq" id="XP_064670528.1">
    <property type="nucleotide sequence ID" value="XM_064815015.1"/>
</dbReference>
<gene>
    <name evidence="5" type="ORF">N656DRAFT_778464</name>
</gene>
<protein>
    <submittedName>
        <fullName evidence="5">Ankyrin</fullName>
    </submittedName>
</protein>
<dbReference type="EMBL" id="MU853340">
    <property type="protein sequence ID" value="KAK4112958.1"/>
    <property type="molecule type" value="Genomic_DNA"/>
</dbReference>
<feature type="repeat" description="ANK" evidence="3">
    <location>
        <begin position="25"/>
        <end position="57"/>
    </location>
</feature>
<accession>A0AAN6YTB4</accession>
<keyword evidence="1" id="KW-0677">Repeat</keyword>
<reference evidence="5" key="1">
    <citation type="journal article" date="2023" name="Mol. Phylogenet. Evol.">
        <title>Genome-scale phylogeny and comparative genomics of the fungal order Sordariales.</title>
        <authorList>
            <person name="Hensen N."/>
            <person name="Bonometti L."/>
            <person name="Westerberg I."/>
            <person name="Brannstrom I.O."/>
            <person name="Guillou S."/>
            <person name="Cros-Aarteil S."/>
            <person name="Calhoun S."/>
            <person name="Haridas S."/>
            <person name="Kuo A."/>
            <person name="Mondo S."/>
            <person name="Pangilinan J."/>
            <person name="Riley R."/>
            <person name="LaButti K."/>
            <person name="Andreopoulos B."/>
            <person name="Lipzen A."/>
            <person name="Chen C."/>
            <person name="Yan M."/>
            <person name="Daum C."/>
            <person name="Ng V."/>
            <person name="Clum A."/>
            <person name="Steindorff A."/>
            <person name="Ohm R.A."/>
            <person name="Martin F."/>
            <person name="Silar P."/>
            <person name="Natvig D.O."/>
            <person name="Lalanne C."/>
            <person name="Gautier V."/>
            <person name="Ament-Velasquez S.L."/>
            <person name="Kruys A."/>
            <person name="Hutchinson M.I."/>
            <person name="Powell A.J."/>
            <person name="Barry K."/>
            <person name="Miller A.N."/>
            <person name="Grigoriev I.V."/>
            <person name="Debuchy R."/>
            <person name="Gladieux P."/>
            <person name="Hiltunen Thoren M."/>
            <person name="Johannesson H."/>
        </authorList>
    </citation>
    <scope>NUCLEOTIDE SEQUENCE</scope>
    <source>
        <strain evidence="5">CBS 508.74</strain>
    </source>
</reference>
<feature type="region of interest" description="Disordered" evidence="4">
    <location>
        <begin position="96"/>
        <end position="117"/>
    </location>
</feature>
<dbReference type="Proteomes" id="UP001302812">
    <property type="component" value="Unassembled WGS sequence"/>
</dbReference>
<dbReference type="SMART" id="SM00248">
    <property type="entry name" value="ANK"/>
    <property type="match status" value="7"/>
</dbReference>
<evidence type="ECO:0000256" key="4">
    <source>
        <dbReference type="SAM" id="MobiDB-lite"/>
    </source>
</evidence>
<name>A0AAN6YTB4_9PEZI</name>
<keyword evidence="6" id="KW-1185">Reference proteome</keyword>
<dbReference type="PROSITE" id="PS50297">
    <property type="entry name" value="ANK_REP_REGION"/>
    <property type="match status" value="4"/>
</dbReference>
<feature type="repeat" description="ANK" evidence="3">
    <location>
        <begin position="312"/>
        <end position="344"/>
    </location>
</feature>
<evidence type="ECO:0000256" key="1">
    <source>
        <dbReference type="ARBA" id="ARBA00022737"/>
    </source>
</evidence>
<feature type="compositionally biased region" description="Acidic residues" evidence="4">
    <location>
        <begin position="100"/>
        <end position="111"/>
    </location>
</feature>
<dbReference type="PANTHER" id="PTHR24126">
    <property type="entry name" value="ANKYRIN REPEAT, PH AND SEC7 DOMAIN CONTAINING PROTEIN SECG-RELATED"/>
    <property type="match status" value="1"/>
</dbReference>
<dbReference type="Pfam" id="PF00023">
    <property type="entry name" value="Ank"/>
    <property type="match status" value="1"/>
</dbReference>
<reference evidence="5" key="2">
    <citation type="submission" date="2023-05" db="EMBL/GenBank/DDBJ databases">
        <authorList>
            <consortium name="Lawrence Berkeley National Laboratory"/>
            <person name="Steindorff A."/>
            <person name="Hensen N."/>
            <person name="Bonometti L."/>
            <person name="Westerberg I."/>
            <person name="Brannstrom I.O."/>
            <person name="Guillou S."/>
            <person name="Cros-Aarteil S."/>
            <person name="Calhoun S."/>
            <person name="Haridas S."/>
            <person name="Kuo A."/>
            <person name="Mondo S."/>
            <person name="Pangilinan J."/>
            <person name="Riley R."/>
            <person name="Labutti K."/>
            <person name="Andreopoulos B."/>
            <person name="Lipzen A."/>
            <person name="Chen C."/>
            <person name="Yanf M."/>
            <person name="Daum C."/>
            <person name="Ng V."/>
            <person name="Clum A."/>
            <person name="Ohm R."/>
            <person name="Martin F."/>
            <person name="Silar P."/>
            <person name="Natvig D."/>
            <person name="Lalanne C."/>
            <person name="Gautier V."/>
            <person name="Ament-Velasquez S.L."/>
            <person name="Kruys A."/>
            <person name="Hutchinson M.I."/>
            <person name="Powell A.J."/>
            <person name="Barry K."/>
            <person name="Miller A.N."/>
            <person name="Grigoriev I.V."/>
            <person name="Debuchy R."/>
            <person name="Gladieux P."/>
            <person name="Thoren M.H."/>
            <person name="Johannesson H."/>
        </authorList>
    </citation>
    <scope>NUCLEOTIDE SEQUENCE</scope>
    <source>
        <strain evidence="5">CBS 508.74</strain>
    </source>
</reference>
<dbReference type="InterPro" id="IPR002110">
    <property type="entry name" value="Ankyrin_rpt"/>
</dbReference>
<dbReference type="AlphaFoldDB" id="A0AAN6YTB4"/>
<feature type="repeat" description="ANK" evidence="3">
    <location>
        <begin position="58"/>
        <end position="93"/>
    </location>
</feature>
<proteinExistence type="predicted"/>